<organism evidence="2 3">
    <name type="scientific">Caenorhabditis nigoni</name>
    <dbReference type="NCBI Taxonomy" id="1611254"/>
    <lineage>
        <taxon>Eukaryota</taxon>
        <taxon>Metazoa</taxon>
        <taxon>Ecdysozoa</taxon>
        <taxon>Nematoda</taxon>
        <taxon>Chromadorea</taxon>
        <taxon>Rhabditida</taxon>
        <taxon>Rhabditina</taxon>
        <taxon>Rhabditomorpha</taxon>
        <taxon>Rhabditoidea</taxon>
        <taxon>Rhabditidae</taxon>
        <taxon>Peloderinae</taxon>
        <taxon>Caenorhabditis</taxon>
    </lineage>
</organism>
<evidence type="ECO:0000313" key="3">
    <source>
        <dbReference type="Proteomes" id="UP000230233"/>
    </source>
</evidence>
<name>A0A2G5TXX5_9PELO</name>
<comment type="caution">
    <text evidence="2">The sequence shown here is derived from an EMBL/GenBank/DDBJ whole genome shotgun (WGS) entry which is preliminary data.</text>
</comment>
<protein>
    <submittedName>
        <fullName evidence="2">Uncharacterized protein</fullName>
    </submittedName>
</protein>
<sequence>MSDQRKDSKSVSEDREVRHPLVENLKEDDIFEVTPCEFSKSSVNKSSLGYRAHICSCELDADQRTIKDQEAMRHQTPTATAVASKMKKMDLKENNEFDNGSVKSALERRAKKALPSMEARQAMEIYKRRQRARIQRRRQEQVNLCYQEEMMAKFETGEVQYGPYTPLFSQETNF</sequence>
<feature type="region of interest" description="Disordered" evidence="1">
    <location>
        <begin position="1"/>
        <end position="20"/>
    </location>
</feature>
<dbReference type="AlphaFoldDB" id="A0A2G5TXX5"/>
<reference evidence="3" key="1">
    <citation type="submission" date="2017-10" db="EMBL/GenBank/DDBJ databases">
        <title>Rapid genome shrinkage in a self-fertile nematode reveals novel sperm competition proteins.</title>
        <authorList>
            <person name="Yin D."/>
            <person name="Schwarz E.M."/>
            <person name="Thomas C.G."/>
            <person name="Felde R.L."/>
            <person name="Korf I.F."/>
            <person name="Cutter A.D."/>
            <person name="Schartner C.M."/>
            <person name="Ralston E.J."/>
            <person name="Meyer B.J."/>
            <person name="Haag E.S."/>
        </authorList>
    </citation>
    <scope>NUCLEOTIDE SEQUENCE [LARGE SCALE GENOMIC DNA]</scope>
    <source>
        <strain evidence="3">JU1422</strain>
    </source>
</reference>
<dbReference type="Proteomes" id="UP000230233">
    <property type="component" value="Chromosome IV"/>
</dbReference>
<proteinExistence type="predicted"/>
<evidence type="ECO:0000256" key="1">
    <source>
        <dbReference type="SAM" id="MobiDB-lite"/>
    </source>
</evidence>
<dbReference type="EMBL" id="PDUG01000004">
    <property type="protein sequence ID" value="PIC32165.1"/>
    <property type="molecule type" value="Genomic_DNA"/>
</dbReference>
<dbReference type="OrthoDB" id="10418505at2759"/>
<keyword evidence="3" id="KW-1185">Reference proteome</keyword>
<evidence type="ECO:0000313" key="2">
    <source>
        <dbReference type="EMBL" id="PIC32165.1"/>
    </source>
</evidence>
<gene>
    <name evidence="2" type="primary">Cnig_chr_IV.g12603</name>
    <name evidence="2" type="ORF">B9Z55_012603</name>
</gene>
<accession>A0A2G5TXX5</accession>